<sequence>MSSITRRSYSNNCNRSDEENAHIDRLSGQSLPRNEVCDDSLSQDFLLSSSFVSSGSLDETIAPSENHSPFACGQDSDADDSFVEETVLNRSFEIITDESNICSSNENSFLEKIDWIDKRSDKGSDQRSPNRHSLSTKTFFLDSLENSALETEPTLSVESNNETLHRFKAKDALRENYLDIQDQCLDLLDRPNQKYPSMHTIPSVGVNDGVTCSPTSSHHLHKKFMNSSPTLSSRNVTGDGSSILPMKPSKSSPMLTNSKSSYRRRRNSYRGTLDEWILKKPTSDSTVMSHGNRKSRLLTVQEAVRLGLVPSSSNAPVNKSRCDANVEPTDIHLQSQASLNSTEVSIDGHTFSPNRADSEILFKGPLCISSPLNKELLATPPIKRLSKNAATVRHILSPLNRLSPNLSSPLPDTPPPSASKRMLPLCKEDDGSSPKIVSKKLFPLFSRGKGELQNNSKLTQHSREVAKIFSSPNFLQRYDEVKSSDTGHLQPGMVIRRKDERNLLHGFDCKCCVGYYNALGMSTQQKRDRINEVSRHRGIVAEPNTPEHYWEVRMADRDEQRRRGQIAESESPIGLKTRHAHYNADINIKRQLFR</sequence>
<feature type="compositionally biased region" description="Basic and acidic residues" evidence="4">
    <location>
        <begin position="15"/>
        <end position="25"/>
    </location>
</feature>
<evidence type="ECO:0000313" key="6">
    <source>
        <dbReference type="Proteomes" id="UP000036681"/>
    </source>
</evidence>
<feature type="domain" description="DNA endonuclease activator Ctp1 C-terminal" evidence="5">
    <location>
        <begin position="524"/>
        <end position="555"/>
    </location>
</feature>
<feature type="region of interest" description="Disordered" evidence="4">
    <location>
        <begin position="1"/>
        <end position="27"/>
    </location>
</feature>
<dbReference type="GO" id="GO:0006281">
    <property type="term" value="P:DNA repair"/>
    <property type="evidence" value="ECO:0007669"/>
    <property type="project" value="InterPro"/>
</dbReference>
<feature type="region of interest" description="Disordered" evidence="4">
    <location>
        <begin position="224"/>
        <end position="266"/>
    </location>
</feature>
<accession>A0A0M3HXB9</accession>
<organism evidence="6 7">
    <name type="scientific">Ascaris lumbricoides</name>
    <name type="common">Giant roundworm</name>
    <dbReference type="NCBI Taxonomy" id="6252"/>
    <lineage>
        <taxon>Eukaryota</taxon>
        <taxon>Metazoa</taxon>
        <taxon>Ecdysozoa</taxon>
        <taxon>Nematoda</taxon>
        <taxon>Chromadorea</taxon>
        <taxon>Rhabditida</taxon>
        <taxon>Spirurina</taxon>
        <taxon>Ascaridomorpha</taxon>
        <taxon>Ascaridoidea</taxon>
        <taxon>Ascarididae</taxon>
        <taxon>Ascaris</taxon>
    </lineage>
</organism>
<dbReference type="AlphaFoldDB" id="A0A0M3HXB9"/>
<feature type="compositionally biased region" description="Polar residues" evidence="4">
    <location>
        <begin position="1"/>
        <end position="14"/>
    </location>
</feature>
<evidence type="ECO:0000256" key="4">
    <source>
        <dbReference type="SAM" id="MobiDB-lite"/>
    </source>
</evidence>
<evidence type="ECO:0000256" key="1">
    <source>
        <dbReference type="ARBA" id="ARBA00004123"/>
    </source>
</evidence>
<protein>
    <submittedName>
        <fullName evidence="7">SAE2 domain-containing protein</fullName>
    </submittedName>
</protein>
<reference evidence="7" key="1">
    <citation type="submission" date="2017-02" db="UniProtKB">
        <authorList>
            <consortium name="WormBaseParasite"/>
        </authorList>
    </citation>
    <scope>IDENTIFICATION</scope>
</reference>
<name>A0A0M3HXB9_ASCLU</name>
<dbReference type="InterPro" id="IPR013882">
    <property type="entry name" value="Ctp1_C"/>
</dbReference>
<evidence type="ECO:0000313" key="7">
    <source>
        <dbReference type="WBParaSite" id="ALUE_0000794001-mRNA-1"/>
    </source>
</evidence>
<keyword evidence="3" id="KW-0539">Nucleus</keyword>
<feature type="compositionally biased region" description="Polar residues" evidence="4">
    <location>
        <begin position="225"/>
        <end position="240"/>
    </location>
</feature>
<evidence type="ECO:0000259" key="5">
    <source>
        <dbReference type="Pfam" id="PF08573"/>
    </source>
</evidence>
<keyword evidence="6" id="KW-1185">Reference proteome</keyword>
<dbReference type="Pfam" id="PF08573">
    <property type="entry name" value="SAE2"/>
    <property type="match status" value="1"/>
</dbReference>
<comment type="subcellular location">
    <subcellularLocation>
        <location evidence="1">Nucleus</location>
    </subcellularLocation>
</comment>
<evidence type="ECO:0000256" key="3">
    <source>
        <dbReference type="ARBA" id="ARBA00023242"/>
    </source>
</evidence>
<evidence type="ECO:0000256" key="2">
    <source>
        <dbReference type="ARBA" id="ARBA00022763"/>
    </source>
</evidence>
<dbReference type="Proteomes" id="UP000036681">
    <property type="component" value="Unplaced"/>
</dbReference>
<dbReference type="WBParaSite" id="ALUE_0000794001-mRNA-1">
    <property type="protein sequence ID" value="ALUE_0000794001-mRNA-1"/>
    <property type="gene ID" value="ALUE_0000794001"/>
</dbReference>
<proteinExistence type="predicted"/>
<keyword evidence="2" id="KW-0227">DNA damage</keyword>
<dbReference type="GO" id="GO:0005634">
    <property type="term" value="C:nucleus"/>
    <property type="evidence" value="ECO:0007669"/>
    <property type="project" value="UniProtKB-SubCell"/>
</dbReference>